<comment type="caution">
    <text evidence="7">The sequence shown here is derived from an EMBL/GenBank/DDBJ whole genome shotgun (WGS) entry which is preliminary data.</text>
</comment>
<dbReference type="PANTHER" id="PTHR32035">
    <property type="entry name" value="AURORA KINASE A-INTERACTING PROTEIN"/>
    <property type="match status" value="1"/>
</dbReference>
<dbReference type="EMBL" id="AQGS01000021">
    <property type="protein sequence ID" value="EPS45183.1"/>
    <property type="molecule type" value="Genomic_DNA"/>
</dbReference>
<dbReference type="OrthoDB" id="5364404at2759"/>
<dbReference type="InterPro" id="IPR013177">
    <property type="entry name" value="Ribosomal_mS38_C"/>
</dbReference>
<name>S8C0B1_DACHA</name>
<comment type="subcellular location">
    <subcellularLocation>
        <location evidence="1">Mitochondrion</location>
    </subcellularLocation>
</comment>
<comment type="similarity">
    <text evidence="3">Belongs to the mitochondrion-specific ribosomal protein mS38 family.</text>
</comment>
<accession>S8C0B1</accession>
<feature type="region of interest" description="Disordered" evidence="5">
    <location>
        <begin position="16"/>
        <end position="117"/>
    </location>
</feature>
<evidence type="ECO:0000256" key="4">
    <source>
        <dbReference type="ARBA" id="ARBA00035682"/>
    </source>
</evidence>
<sequence length="344" mass="38509">MFACPTRRALLSCASHAPPAGRRLVSTATAPTLRPQPQKAARRYSSSSSSSNSKPFGPNNRGLAFRKQNRQCENGQTAQTSALSIPGQAPEVDATSAEKAPAAEETQKIEEQKNSPLPFVARTDHLRAKDIHASTFFALHRPVSVKFPVPGVYTNATFQKLFDEPSPLSTIELHKIQQEVQARQPSYSEAESAAVDRDGILNPDEIRAFARKGSLSQEQKSGEPQISISSHPLLLGDYTPFNPPPPPEPITEDNLKLEQTSFEKLKGIKFVSSSASGQEPGYMLAFFDKSFQRQGGRIQYFMRNKRLTMFALSVKRQRKLKMKKHKYKKLMKRTRTLRRKLEKQ</sequence>
<dbReference type="SMART" id="SM01155">
    <property type="entry name" value="DUF1713"/>
    <property type="match status" value="1"/>
</dbReference>
<evidence type="ECO:0000256" key="5">
    <source>
        <dbReference type="SAM" id="MobiDB-lite"/>
    </source>
</evidence>
<gene>
    <name evidence="7" type="ORF">H072_855</name>
</gene>
<reference evidence="8" key="2">
    <citation type="submission" date="2013-04" db="EMBL/GenBank/DDBJ databases">
        <title>Genomic mechanisms accounting for the adaptation to parasitism in nematode-trapping fungi.</title>
        <authorList>
            <person name="Ahren D.G."/>
        </authorList>
    </citation>
    <scope>NUCLEOTIDE SEQUENCE [LARGE SCALE GENOMIC DNA]</scope>
    <source>
        <strain evidence="8">CBS 200.50</strain>
    </source>
</reference>
<evidence type="ECO:0000256" key="2">
    <source>
        <dbReference type="ARBA" id="ARBA00023128"/>
    </source>
</evidence>
<keyword evidence="2" id="KW-0496">Mitochondrion</keyword>
<reference evidence="7 8" key="1">
    <citation type="journal article" date="2013" name="PLoS Genet.">
        <title>Genomic mechanisms accounting for the adaptation to parasitism in nematode-trapping fungi.</title>
        <authorList>
            <person name="Meerupati T."/>
            <person name="Andersson K.M."/>
            <person name="Friman E."/>
            <person name="Kumar D."/>
            <person name="Tunlid A."/>
            <person name="Ahren D."/>
        </authorList>
    </citation>
    <scope>NUCLEOTIDE SEQUENCE [LARGE SCALE GENOMIC DNA]</scope>
    <source>
        <strain evidence="7 8">CBS 200.50</strain>
    </source>
</reference>
<organism evidence="7 8">
    <name type="scientific">Dactylellina haptotyla (strain CBS 200.50)</name>
    <name type="common">Nematode-trapping fungus</name>
    <name type="synonym">Monacrosporium haptotylum</name>
    <dbReference type="NCBI Taxonomy" id="1284197"/>
    <lineage>
        <taxon>Eukaryota</taxon>
        <taxon>Fungi</taxon>
        <taxon>Dikarya</taxon>
        <taxon>Ascomycota</taxon>
        <taxon>Pezizomycotina</taxon>
        <taxon>Orbiliomycetes</taxon>
        <taxon>Orbiliales</taxon>
        <taxon>Orbiliaceae</taxon>
        <taxon>Dactylellina</taxon>
    </lineage>
</organism>
<dbReference type="AlphaFoldDB" id="S8C0B1"/>
<dbReference type="Pfam" id="PF08213">
    <property type="entry name" value="COX24_C"/>
    <property type="match status" value="1"/>
</dbReference>
<feature type="compositionally biased region" description="Polar residues" evidence="5">
    <location>
        <begin position="71"/>
        <end position="83"/>
    </location>
</feature>
<evidence type="ECO:0000259" key="6">
    <source>
        <dbReference type="SMART" id="SM01155"/>
    </source>
</evidence>
<proteinExistence type="inferred from homology"/>
<evidence type="ECO:0000256" key="3">
    <source>
        <dbReference type="ARBA" id="ARBA00035647"/>
    </source>
</evidence>
<dbReference type="GO" id="GO:0005739">
    <property type="term" value="C:mitochondrion"/>
    <property type="evidence" value="ECO:0007669"/>
    <property type="project" value="UniProtKB-SubCell"/>
</dbReference>
<dbReference type="OMA" id="RQCENGQ"/>
<dbReference type="HOGENOM" id="CLU_035429_0_0_1"/>
<dbReference type="eggNOG" id="ENOG502S2R6">
    <property type="taxonomic scope" value="Eukaryota"/>
</dbReference>
<feature type="domain" description="Ribosomal protein mS38 C-terminal" evidence="6">
    <location>
        <begin position="310"/>
        <end position="343"/>
    </location>
</feature>
<evidence type="ECO:0000313" key="8">
    <source>
        <dbReference type="Proteomes" id="UP000015100"/>
    </source>
</evidence>
<evidence type="ECO:0000256" key="1">
    <source>
        <dbReference type="ARBA" id="ARBA00004173"/>
    </source>
</evidence>
<dbReference type="PANTHER" id="PTHR32035:SF3">
    <property type="entry name" value="SMALL RIBOSOMAL SUBUNIT PROTEIN MS38"/>
    <property type="match status" value="1"/>
</dbReference>
<evidence type="ECO:0000313" key="7">
    <source>
        <dbReference type="EMBL" id="EPS45183.1"/>
    </source>
</evidence>
<feature type="compositionally biased region" description="Basic and acidic residues" evidence="5">
    <location>
        <begin position="101"/>
        <end position="113"/>
    </location>
</feature>
<protein>
    <recommendedName>
        <fullName evidence="4">Small ribosomal subunit protein mS38</fullName>
    </recommendedName>
</protein>
<dbReference type="STRING" id="1284197.S8C0B1"/>
<dbReference type="Proteomes" id="UP000015100">
    <property type="component" value="Unassembled WGS sequence"/>
</dbReference>
<keyword evidence="8" id="KW-1185">Reference proteome</keyword>